<proteinExistence type="predicted"/>
<sequence length="265" mass="28835">MPPSRRPVSAWDSPSLSQTPPSYRSHPPSYPSIASSTDSIAGGVPRPYHLPTSNQTSSYSHPYQTSYASSSPGEHSNFEYGSEDGSYSESGSISTYASYPHTASATSDRSGMTDWGHADTGVGGYPSEAHRRLGGFRRTPLSEDERAQVLAHAGQQLLNPTPPRTSGRPRAQYPSVPLHQMSNHPGLEPVGGEDDYHLCLSSEVYDTIGYVEYDLGIEINTVEDIEEILQILSARGNIRARRLLQRDPASWADIVKGLGPCRCTE</sequence>
<evidence type="ECO:0000313" key="2">
    <source>
        <dbReference type="EMBL" id="KAA6412204.1"/>
    </source>
</evidence>
<comment type="caution">
    <text evidence="2">The sequence shown here is derived from an EMBL/GenBank/DDBJ whole genome shotgun (WGS) entry which is preliminary data.</text>
</comment>
<feature type="region of interest" description="Disordered" evidence="1">
    <location>
        <begin position="153"/>
        <end position="172"/>
    </location>
</feature>
<gene>
    <name evidence="2" type="ORF">FRX48_04356</name>
</gene>
<dbReference type="Proteomes" id="UP000324767">
    <property type="component" value="Unassembled WGS sequence"/>
</dbReference>
<dbReference type="AlphaFoldDB" id="A0A5M8PU95"/>
<reference evidence="2 3" key="1">
    <citation type="submission" date="2019-09" db="EMBL/GenBank/DDBJ databases">
        <title>The hologenome of the rock-dwelling lichen Lasallia pustulata.</title>
        <authorList>
            <person name="Greshake Tzovaras B."/>
            <person name="Segers F."/>
            <person name="Bicker A."/>
            <person name="Dal Grande F."/>
            <person name="Otte J."/>
            <person name="Hankeln T."/>
            <person name="Schmitt I."/>
            <person name="Ebersberger I."/>
        </authorList>
    </citation>
    <scope>NUCLEOTIDE SEQUENCE [LARGE SCALE GENOMIC DNA]</scope>
    <source>
        <strain evidence="2">A1-1</strain>
    </source>
</reference>
<name>A0A5M8PU95_9LECA</name>
<feature type="region of interest" description="Disordered" evidence="1">
    <location>
        <begin position="1"/>
        <end position="132"/>
    </location>
</feature>
<evidence type="ECO:0000256" key="1">
    <source>
        <dbReference type="SAM" id="MobiDB-lite"/>
    </source>
</evidence>
<evidence type="ECO:0000313" key="3">
    <source>
        <dbReference type="Proteomes" id="UP000324767"/>
    </source>
</evidence>
<organism evidence="2 3">
    <name type="scientific">Lasallia pustulata</name>
    <dbReference type="NCBI Taxonomy" id="136370"/>
    <lineage>
        <taxon>Eukaryota</taxon>
        <taxon>Fungi</taxon>
        <taxon>Dikarya</taxon>
        <taxon>Ascomycota</taxon>
        <taxon>Pezizomycotina</taxon>
        <taxon>Lecanoromycetes</taxon>
        <taxon>OSLEUM clade</taxon>
        <taxon>Umbilicariomycetidae</taxon>
        <taxon>Umbilicariales</taxon>
        <taxon>Umbilicariaceae</taxon>
        <taxon>Lasallia</taxon>
    </lineage>
</organism>
<accession>A0A5M8PU95</accession>
<feature type="compositionally biased region" description="Low complexity" evidence="1">
    <location>
        <begin position="79"/>
        <end position="99"/>
    </location>
</feature>
<dbReference type="EMBL" id="VXIT01000006">
    <property type="protein sequence ID" value="KAA6412204.1"/>
    <property type="molecule type" value="Genomic_DNA"/>
</dbReference>
<protein>
    <submittedName>
        <fullName evidence="2">Uncharacterized protein</fullName>
    </submittedName>
</protein>
<feature type="compositionally biased region" description="Polar residues" evidence="1">
    <location>
        <begin position="101"/>
        <end position="110"/>
    </location>
</feature>
<feature type="compositionally biased region" description="Polar residues" evidence="1">
    <location>
        <begin position="51"/>
        <end position="74"/>
    </location>
</feature>